<proteinExistence type="predicted"/>
<dbReference type="RefSeq" id="WP_407637812.1">
    <property type="nucleotide sequence ID" value="NZ_LNKA01000010.1"/>
</dbReference>
<gene>
    <name evidence="2" type="ORF">Lade_1592</name>
</gene>
<evidence type="ECO:0000256" key="1">
    <source>
        <dbReference type="SAM" id="Phobius"/>
    </source>
</evidence>
<reference evidence="2 3" key="1">
    <citation type="submission" date="2015-11" db="EMBL/GenBank/DDBJ databases">
        <title>Identification of large and diverse effector repertoires of 38 Legionella species.</title>
        <authorList>
            <person name="Burstein D."/>
            <person name="Amaro F."/>
            <person name="Zusman T."/>
            <person name="Lifshitz Z."/>
            <person name="Cohen O."/>
            <person name="Gilbert J.A."/>
            <person name="Pupko T."/>
            <person name="Shuman H.A."/>
            <person name="Segal G."/>
        </authorList>
    </citation>
    <scope>NUCLEOTIDE SEQUENCE [LARGE SCALE GENOMIC DNA]</scope>
    <source>
        <strain evidence="2 3">1762-AUS-E</strain>
    </source>
</reference>
<dbReference type="AlphaFoldDB" id="A0A0W0R232"/>
<sequence>MIILIWILLIIVLLLAWLNKRTLSLYSVYITILLSTIAFIYHITSSLNLNL</sequence>
<dbReference type="Proteomes" id="UP000054859">
    <property type="component" value="Unassembled WGS sequence"/>
</dbReference>
<protein>
    <submittedName>
        <fullName evidence="2">Uncharacterized protein</fullName>
    </submittedName>
</protein>
<dbReference type="Pfam" id="PF19455">
    <property type="entry name" value="DUF5993"/>
    <property type="match status" value="1"/>
</dbReference>
<feature type="transmembrane region" description="Helical" evidence="1">
    <location>
        <begin position="28"/>
        <end position="49"/>
    </location>
</feature>
<dbReference type="PATRIC" id="fig|45056.6.peg.1643"/>
<dbReference type="InterPro" id="IPR046035">
    <property type="entry name" value="DUF5993"/>
</dbReference>
<keyword evidence="1" id="KW-1133">Transmembrane helix</keyword>
<dbReference type="EMBL" id="LNKA01000010">
    <property type="protein sequence ID" value="KTC65069.1"/>
    <property type="molecule type" value="Genomic_DNA"/>
</dbReference>
<accession>A0A0W0R232</accession>
<evidence type="ECO:0000313" key="2">
    <source>
        <dbReference type="EMBL" id="KTC65069.1"/>
    </source>
</evidence>
<keyword evidence="3" id="KW-1185">Reference proteome</keyword>
<organism evidence="2 3">
    <name type="scientific">Legionella adelaidensis</name>
    <dbReference type="NCBI Taxonomy" id="45056"/>
    <lineage>
        <taxon>Bacteria</taxon>
        <taxon>Pseudomonadati</taxon>
        <taxon>Pseudomonadota</taxon>
        <taxon>Gammaproteobacteria</taxon>
        <taxon>Legionellales</taxon>
        <taxon>Legionellaceae</taxon>
        <taxon>Legionella</taxon>
    </lineage>
</organism>
<keyword evidence="1" id="KW-0812">Transmembrane</keyword>
<name>A0A0W0R232_9GAMM</name>
<evidence type="ECO:0000313" key="3">
    <source>
        <dbReference type="Proteomes" id="UP000054859"/>
    </source>
</evidence>
<keyword evidence="1" id="KW-0472">Membrane</keyword>
<comment type="caution">
    <text evidence="2">The sequence shown here is derived from an EMBL/GenBank/DDBJ whole genome shotgun (WGS) entry which is preliminary data.</text>
</comment>
<dbReference type="STRING" id="45056.Lade_1592"/>